<dbReference type="PANTHER" id="PTHR40072">
    <property type="entry name" value="MOLYBDOPTERIN-GUANINE DINUCLEOTIDE BIOSYNTHESIS ADAPTER PROTEIN-RELATED"/>
    <property type="match status" value="1"/>
</dbReference>
<dbReference type="SUPFAM" id="SSF52540">
    <property type="entry name" value="P-loop containing nucleoside triphosphate hydrolases"/>
    <property type="match status" value="1"/>
</dbReference>
<dbReference type="InterPro" id="IPR052539">
    <property type="entry name" value="MGD_biosynthesis_adapter"/>
</dbReference>
<comment type="caution">
    <text evidence="2">The sequence shown here is derived from an EMBL/GenBank/DDBJ whole genome shotgun (WGS) entry which is preliminary data.</text>
</comment>
<protein>
    <submittedName>
        <fullName evidence="2">Molybdopterin-guanine dinucleotide biosynthesis protein B</fullName>
    </submittedName>
</protein>
<dbReference type="PANTHER" id="PTHR40072:SF1">
    <property type="entry name" value="MOLYBDOPTERIN-GUANINE DINUCLEOTIDE BIOSYNTHESIS ADAPTER PROTEIN"/>
    <property type="match status" value="1"/>
</dbReference>
<dbReference type="CDD" id="cd03116">
    <property type="entry name" value="MobB"/>
    <property type="match status" value="1"/>
</dbReference>
<dbReference type="Gene3D" id="3.40.50.300">
    <property type="entry name" value="P-loop containing nucleotide triphosphate hydrolases"/>
    <property type="match status" value="1"/>
</dbReference>
<dbReference type="InterPro" id="IPR004435">
    <property type="entry name" value="MobB_dom"/>
</dbReference>
<dbReference type="Pfam" id="PF03205">
    <property type="entry name" value="MobB"/>
    <property type="match status" value="1"/>
</dbReference>
<dbReference type="RefSeq" id="WP_305756289.1">
    <property type="nucleotide sequence ID" value="NZ_JAPCKK010000030.1"/>
</dbReference>
<proteinExistence type="predicted"/>
<gene>
    <name evidence="2" type="primary">mobB</name>
    <name evidence="2" type="ORF">OIN60_18210</name>
</gene>
<reference evidence="2 3" key="1">
    <citation type="submission" date="2022-10" db="EMBL/GenBank/DDBJ databases">
        <title>Paenibacillus description and whole genome data of maize root bacterial community.</title>
        <authorList>
            <person name="Marton D."/>
            <person name="Farkas M."/>
            <person name="Cserhati M."/>
        </authorList>
    </citation>
    <scope>NUCLEOTIDE SEQUENCE [LARGE SCALE GENOMIC DNA]</scope>
    <source>
        <strain evidence="2 3">P96</strain>
    </source>
</reference>
<evidence type="ECO:0000259" key="1">
    <source>
        <dbReference type="Pfam" id="PF03205"/>
    </source>
</evidence>
<evidence type="ECO:0000313" key="3">
    <source>
        <dbReference type="Proteomes" id="UP001241848"/>
    </source>
</evidence>
<dbReference type="NCBIfam" id="TIGR00176">
    <property type="entry name" value="mobB"/>
    <property type="match status" value="1"/>
</dbReference>
<dbReference type="InterPro" id="IPR027417">
    <property type="entry name" value="P-loop_NTPase"/>
</dbReference>
<organism evidence="2 3">
    <name type="scientific">Paenibacillus zeirhizosphaerae</name>
    <dbReference type="NCBI Taxonomy" id="2987519"/>
    <lineage>
        <taxon>Bacteria</taxon>
        <taxon>Bacillati</taxon>
        <taxon>Bacillota</taxon>
        <taxon>Bacilli</taxon>
        <taxon>Bacillales</taxon>
        <taxon>Paenibacillaceae</taxon>
        <taxon>Paenibacillus</taxon>
    </lineage>
</organism>
<accession>A0ABT9FVF9</accession>
<name>A0ABT9FVF9_9BACL</name>
<feature type="domain" description="Molybdopterin-guanine dinucleotide biosynthesis protein B (MobB)" evidence="1">
    <location>
        <begin position="14"/>
        <end position="125"/>
    </location>
</feature>
<dbReference type="Proteomes" id="UP001241848">
    <property type="component" value="Unassembled WGS sequence"/>
</dbReference>
<evidence type="ECO:0000313" key="2">
    <source>
        <dbReference type="EMBL" id="MDP4098670.1"/>
    </source>
</evidence>
<dbReference type="EMBL" id="JAPCKK010000030">
    <property type="protein sequence ID" value="MDP4098670.1"/>
    <property type="molecule type" value="Genomic_DNA"/>
</dbReference>
<keyword evidence="3" id="KW-1185">Reference proteome</keyword>
<sequence length="178" mass="19583">MSLDRKGKQPFIGQIVGYKNTGKTTFMGSILTTLKARGYRVAVIKHDAHGFEMDHHDTDTYKHREAGAEGVAIVSPGRTAVLEERTAGLDELLGRFDSYDCILLEGFKEAPYPKLVMIKEAGDAELLGRLPCVAGAVCWPGMKEQVLQQFTSLSVYGTEEAEQAAHWIAERITGRARA</sequence>